<evidence type="ECO:0000256" key="1">
    <source>
        <dbReference type="SAM" id="MobiDB-lite"/>
    </source>
</evidence>
<feature type="compositionally biased region" description="Polar residues" evidence="1">
    <location>
        <begin position="84"/>
        <end position="99"/>
    </location>
</feature>
<sequence length="113" mass="12730">MAAIRRLAGFCRFRSGFDFRLPFSRAWRGDSPAAPAFARLARASEKRFPRFELRGAIEQPRCRRSPTFDATKLRADTSQHRASKSSSAGVVRPVTQTNRHGPDIVRQACRPTV</sequence>
<feature type="region of interest" description="Disordered" evidence="1">
    <location>
        <begin position="64"/>
        <end position="113"/>
    </location>
</feature>
<evidence type="ECO:0000313" key="2">
    <source>
        <dbReference type="EMBL" id="EIP87028.1"/>
    </source>
</evidence>
<protein>
    <submittedName>
        <fullName evidence="2">Uncharacterized protein</fullName>
    </submittedName>
</protein>
<proteinExistence type="predicted"/>
<keyword evidence="3" id="KW-1185">Reference proteome</keyword>
<evidence type="ECO:0000313" key="3">
    <source>
        <dbReference type="Proteomes" id="UP000004682"/>
    </source>
</evidence>
<gene>
    <name evidence="2" type="ORF">A33K_16631</name>
</gene>
<organism evidence="2 3">
    <name type="scientific">Burkholderia humptydooensis MSMB43</name>
    <dbReference type="NCBI Taxonomy" id="441157"/>
    <lineage>
        <taxon>Bacteria</taxon>
        <taxon>Pseudomonadati</taxon>
        <taxon>Pseudomonadota</taxon>
        <taxon>Betaproteobacteria</taxon>
        <taxon>Burkholderiales</taxon>
        <taxon>Burkholderiaceae</taxon>
        <taxon>Burkholderia</taxon>
        <taxon>pseudomallei group</taxon>
    </lineage>
</organism>
<dbReference type="Proteomes" id="UP000004682">
    <property type="component" value="Unassembled WGS sequence"/>
</dbReference>
<accession>A0ABN0G448</accession>
<dbReference type="EMBL" id="JH692064">
    <property type="protein sequence ID" value="EIP87028.1"/>
    <property type="molecule type" value="Genomic_DNA"/>
</dbReference>
<name>A0ABN0G448_9BURK</name>
<reference evidence="3" key="1">
    <citation type="journal article" date="2012" name="J. Bacteriol.">
        <title>Revised Genome Sequence of Burkholderia thailandensis MSMB43 with Improved Annotation.</title>
        <authorList>
            <person name="Zhuo Y."/>
            <person name="Liu L."/>
            <person name="Wang Q."/>
            <person name="Liu X."/>
            <person name="Ren B."/>
            <person name="Liu M."/>
            <person name="Ni P."/>
            <person name="Cheng Y.Q."/>
            <person name="Zhang L."/>
        </authorList>
    </citation>
    <scope>NUCLEOTIDE SEQUENCE [LARGE SCALE GENOMIC DNA]</scope>
    <source>
        <strain evidence="3">MSMB43</strain>
    </source>
</reference>